<dbReference type="Pfam" id="PF00211">
    <property type="entry name" value="Guanylate_cyc"/>
    <property type="match status" value="1"/>
</dbReference>
<dbReference type="InterPro" id="IPR029787">
    <property type="entry name" value="Nucleotide_cyclase"/>
</dbReference>
<dbReference type="PROSITE" id="PS50885">
    <property type="entry name" value="HAMP"/>
    <property type="match status" value="1"/>
</dbReference>
<keyword evidence="2" id="KW-1133">Transmembrane helix</keyword>
<organism evidence="5 6">
    <name type="scientific">Roseibium aggregatum</name>
    <dbReference type="NCBI Taxonomy" id="187304"/>
    <lineage>
        <taxon>Bacteria</taxon>
        <taxon>Pseudomonadati</taxon>
        <taxon>Pseudomonadota</taxon>
        <taxon>Alphaproteobacteria</taxon>
        <taxon>Hyphomicrobiales</taxon>
        <taxon>Stappiaceae</taxon>
        <taxon>Roseibium</taxon>
    </lineage>
</organism>
<dbReference type="Gene3D" id="6.10.340.10">
    <property type="match status" value="1"/>
</dbReference>
<sequence>MDQEIIPPGKELVQPDPNGDEPAAGRPRVRRFRLPVGVALGLVFAVTLVLICGLIIAYMSISSQHIAGGLLSERAAATLSGNREILDSFFKEQNLAFQAVAIGTEQGRVQLDDAGLSRYRALFPDGTELSLGPSPVPQVGPAKPLVWTGFDYAPQLKTAVLRAEEDLGNGQILVAHYPRSVFETLAAKMRRRANQKPFLLSDRTTALAITDVDAAAFSGTPEAPLPQLRRLASTPLRNLWADEPGSHVMTGSARGRVFPADRGMYTAVYDEISAGPAKGWVIGILYRAEDFGAAFDKSRVILVAAGFALLIGAAISFAVGRLLGRPLTRLSQAAGHIHDLDFDAVAPLPASRLAELDDVNSAFNGTLGALSAFARYVPRELVRRLIAEGMTDPHQSEIRDMTIVFTDLAGFTSLASHLSAEETATYLNRYFETVSDAITKEKGTIDKYIGDGVMAFWGAPSDQPDHAEHAIASVKALAEKVAASDTPGMRLRIGVHSGKVVVGNFGSSSRMNYTVIGDAVNVAARLQEYGKTVDPDAQVIILASGETVSRLQGKYRADSIGNISLRGREQATAVFRIS</sequence>
<dbReference type="AlphaFoldDB" id="A0A926S960"/>
<evidence type="ECO:0000256" key="2">
    <source>
        <dbReference type="SAM" id="Phobius"/>
    </source>
</evidence>
<evidence type="ECO:0000313" key="5">
    <source>
        <dbReference type="EMBL" id="MBD1546159.1"/>
    </source>
</evidence>
<dbReference type="Gene3D" id="3.30.70.1230">
    <property type="entry name" value="Nucleotide cyclase"/>
    <property type="match status" value="1"/>
</dbReference>
<proteinExistence type="predicted"/>
<dbReference type="InterPro" id="IPR003660">
    <property type="entry name" value="HAMP_dom"/>
</dbReference>
<dbReference type="PANTHER" id="PTHR43081:SF1">
    <property type="entry name" value="ADENYLATE CYCLASE, TERMINAL-DIFFERENTIATION SPECIFIC"/>
    <property type="match status" value="1"/>
</dbReference>
<evidence type="ECO:0000259" key="3">
    <source>
        <dbReference type="PROSITE" id="PS50125"/>
    </source>
</evidence>
<dbReference type="PANTHER" id="PTHR43081">
    <property type="entry name" value="ADENYLATE CYCLASE, TERMINAL-DIFFERENTIATION SPECIFIC-RELATED"/>
    <property type="match status" value="1"/>
</dbReference>
<dbReference type="SMART" id="SM00304">
    <property type="entry name" value="HAMP"/>
    <property type="match status" value="1"/>
</dbReference>
<dbReference type="GO" id="GO:0016020">
    <property type="term" value="C:membrane"/>
    <property type="evidence" value="ECO:0007669"/>
    <property type="project" value="InterPro"/>
</dbReference>
<feature type="region of interest" description="Disordered" evidence="1">
    <location>
        <begin position="1"/>
        <end position="26"/>
    </location>
</feature>
<dbReference type="InterPro" id="IPR001054">
    <property type="entry name" value="A/G_cyclase"/>
</dbReference>
<protein>
    <submittedName>
        <fullName evidence="5">Adenylate/guanylate cyclase domain-containing protein</fullName>
    </submittedName>
</protein>
<dbReference type="EMBL" id="JABFCZ010000007">
    <property type="protein sequence ID" value="MBD1546159.1"/>
    <property type="molecule type" value="Genomic_DNA"/>
</dbReference>
<evidence type="ECO:0000313" key="6">
    <source>
        <dbReference type="Proteomes" id="UP000598467"/>
    </source>
</evidence>
<dbReference type="Proteomes" id="UP000598467">
    <property type="component" value="Unassembled WGS sequence"/>
</dbReference>
<name>A0A926S960_9HYPH</name>
<dbReference type="GO" id="GO:0035556">
    <property type="term" value="P:intracellular signal transduction"/>
    <property type="evidence" value="ECO:0007669"/>
    <property type="project" value="InterPro"/>
</dbReference>
<feature type="domain" description="Guanylate cyclase" evidence="3">
    <location>
        <begin position="402"/>
        <end position="527"/>
    </location>
</feature>
<keyword evidence="2" id="KW-0472">Membrane</keyword>
<accession>A0A926S960</accession>
<dbReference type="GO" id="GO:0009190">
    <property type="term" value="P:cyclic nucleotide biosynthetic process"/>
    <property type="evidence" value="ECO:0007669"/>
    <property type="project" value="InterPro"/>
</dbReference>
<feature type="transmembrane region" description="Helical" evidence="2">
    <location>
        <begin position="300"/>
        <end position="323"/>
    </location>
</feature>
<dbReference type="SUPFAM" id="SSF55073">
    <property type="entry name" value="Nucleotide cyclase"/>
    <property type="match status" value="1"/>
</dbReference>
<evidence type="ECO:0000259" key="4">
    <source>
        <dbReference type="PROSITE" id="PS50885"/>
    </source>
</evidence>
<feature type="transmembrane region" description="Helical" evidence="2">
    <location>
        <begin position="36"/>
        <end position="61"/>
    </location>
</feature>
<comment type="caution">
    <text evidence="5">The sequence shown here is derived from an EMBL/GenBank/DDBJ whole genome shotgun (WGS) entry which is preliminary data.</text>
</comment>
<keyword evidence="2" id="KW-0812">Transmembrane</keyword>
<dbReference type="PROSITE" id="PS50125">
    <property type="entry name" value="GUANYLATE_CYCLASE_2"/>
    <property type="match status" value="1"/>
</dbReference>
<dbReference type="GO" id="GO:0004016">
    <property type="term" value="F:adenylate cyclase activity"/>
    <property type="evidence" value="ECO:0007669"/>
    <property type="project" value="UniProtKB-ARBA"/>
</dbReference>
<gene>
    <name evidence="5" type="ORF">HK439_07790</name>
</gene>
<dbReference type="InterPro" id="IPR050697">
    <property type="entry name" value="Adenylyl/Guanylyl_Cyclase_3/4"/>
</dbReference>
<reference evidence="5" key="1">
    <citation type="submission" date="2020-05" db="EMBL/GenBank/DDBJ databases">
        <title>Identification of trans-AT polyketide cluster in two marine bacteria, producers of a novel glutaramide-containing polyketide sesbanimide D and analogs.</title>
        <authorList>
            <person name="Kacar D."/>
            <person name="Rodriguez P."/>
            <person name="Canedo L."/>
            <person name="Gonzalez E."/>
            <person name="Galan B."/>
            <person name="De La Calle F."/>
            <person name="Garcia J.L."/>
        </authorList>
    </citation>
    <scope>NUCLEOTIDE SEQUENCE</scope>
    <source>
        <strain evidence="5">PHM038</strain>
    </source>
</reference>
<evidence type="ECO:0000256" key="1">
    <source>
        <dbReference type="SAM" id="MobiDB-lite"/>
    </source>
</evidence>
<feature type="domain" description="HAMP" evidence="4">
    <location>
        <begin position="321"/>
        <end position="375"/>
    </location>
</feature>
<dbReference type="CDD" id="cd07302">
    <property type="entry name" value="CHD"/>
    <property type="match status" value="1"/>
</dbReference>
<dbReference type="SMART" id="SM00044">
    <property type="entry name" value="CYCc"/>
    <property type="match status" value="1"/>
</dbReference>
<dbReference type="RefSeq" id="WP_190290828.1">
    <property type="nucleotide sequence ID" value="NZ_JABFCZ010000007.1"/>
</dbReference>